<dbReference type="Gene3D" id="3.40.630.30">
    <property type="match status" value="1"/>
</dbReference>
<evidence type="ECO:0000259" key="1">
    <source>
        <dbReference type="Pfam" id="PF08445"/>
    </source>
</evidence>
<feature type="domain" description="GCN5-related N-acetyltransferase Rv2170-like" evidence="1">
    <location>
        <begin position="210"/>
        <end position="264"/>
    </location>
</feature>
<dbReference type="SUPFAM" id="SSF55729">
    <property type="entry name" value="Acyl-CoA N-acyltransferases (Nat)"/>
    <property type="match status" value="1"/>
</dbReference>
<evidence type="ECO:0000313" key="2">
    <source>
        <dbReference type="EMBL" id="MBB5838383.1"/>
    </source>
</evidence>
<sequence>MTMRVTDDPAEFRATVFPFLERDPVLHTIILSNVEQRAEGSYRPEEGDSVFVSVHDDAGAVVGAAMRTPSRPIYLGALEAQYAGAVAEVYAEKLPGAGGVAGALEATDAFMSRWTELRGVGASQTRGTRLHKLDELLRLQAEGGPRLATEDEAQLAAEWISIDFDDEIPGSNLVWAEQKIADGTLWFWEEDSTPVSMVGHHLPIFGVCRVGPVYTPDEFRRNGYAGALTAYVTGEILAAGNQACLFTDLANSTSNKIYRLAGYKPLADFVDLAFDR</sequence>
<dbReference type="Pfam" id="PF08445">
    <property type="entry name" value="FR47"/>
    <property type="match status" value="1"/>
</dbReference>
<dbReference type="RefSeq" id="WP_184799124.1">
    <property type="nucleotide sequence ID" value="NZ_JACHMY010000001.1"/>
</dbReference>
<reference evidence="2 3" key="1">
    <citation type="submission" date="2020-08" db="EMBL/GenBank/DDBJ databases">
        <title>Sequencing the genomes of 1000 actinobacteria strains.</title>
        <authorList>
            <person name="Klenk H.-P."/>
        </authorList>
    </citation>
    <scope>NUCLEOTIDE SEQUENCE [LARGE SCALE GENOMIC DNA]</scope>
    <source>
        <strain evidence="2 3">DSM 28967</strain>
    </source>
</reference>
<evidence type="ECO:0000313" key="3">
    <source>
        <dbReference type="Proteomes" id="UP000549971"/>
    </source>
</evidence>
<dbReference type="Proteomes" id="UP000549971">
    <property type="component" value="Unassembled WGS sequence"/>
</dbReference>
<accession>A0A7W9MWU7</accession>
<name>A0A7W9MWU7_9ACTN</name>
<dbReference type="InterPro" id="IPR016181">
    <property type="entry name" value="Acyl_CoA_acyltransferase"/>
</dbReference>
<protein>
    <recommendedName>
        <fullName evidence="1">GCN5-related N-acetyltransferase Rv2170-like domain-containing protein</fullName>
    </recommendedName>
</protein>
<gene>
    <name evidence="2" type="ORF">HDA39_005117</name>
</gene>
<dbReference type="GO" id="GO:0016747">
    <property type="term" value="F:acyltransferase activity, transferring groups other than amino-acyl groups"/>
    <property type="evidence" value="ECO:0007669"/>
    <property type="project" value="InterPro"/>
</dbReference>
<comment type="caution">
    <text evidence="2">The sequence shown here is derived from an EMBL/GenBank/DDBJ whole genome shotgun (WGS) entry which is preliminary data.</text>
</comment>
<dbReference type="AlphaFoldDB" id="A0A7W9MWU7"/>
<keyword evidence="3" id="KW-1185">Reference proteome</keyword>
<proteinExistence type="predicted"/>
<dbReference type="EMBL" id="JACHMY010000001">
    <property type="protein sequence ID" value="MBB5838383.1"/>
    <property type="molecule type" value="Genomic_DNA"/>
</dbReference>
<organism evidence="2 3">
    <name type="scientific">Kribbella italica</name>
    <dbReference type="NCBI Taxonomy" id="1540520"/>
    <lineage>
        <taxon>Bacteria</taxon>
        <taxon>Bacillati</taxon>
        <taxon>Actinomycetota</taxon>
        <taxon>Actinomycetes</taxon>
        <taxon>Propionibacteriales</taxon>
        <taxon>Kribbellaceae</taxon>
        <taxon>Kribbella</taxon>
    </lineage>
</organism>
<dbReference type="InterPro" id="IPR013653">
    <property type="entry name" value="GCN5-like_dom"/>
</dbReference>